<keyword evidence="1" id="KW-0472">Membrane</keyword>
<dbReference type="AlphaFoldDB" id="A0A0F2TKP9"/>
<evidence type="ECO:0000313" key="3">
    <source>
        <dbReference type="Proteomes" id="UP000033699"/>
    </source>
</evidence>
<sequence length="61" mass="6532">MEPAHRPPTRTALLKAALAALGAVFFLLAITLPAPWAYAVGALLLAASVLPGRRRSRGRRR</sequence>
<gene>
    <name evidence="2" type="ORF">VM95_00975</name>
</gene>
<keyword evidence="1" id="KW-1133">Transmembrane helix</keyword>
<organism evidence="2 3">
    <name type="scientific">Streptomyces rubellomurinus (strain ATCC 31215)</name>
    <dbReference type="NCBI Taxonomy" id="359131"/>
    <lineage>
        <taxon>Bacteria</taxon>
        <taxon>Bacillati</taxon>
        <taxon>Actinomycetota</taxon>
        <taxon>Actinomycetes</taxon>
        <taxon>Kitasatosporales</taxon>
        <taxon>Streptomycetaceae</taxon>
        <taxon>Streptomyces</taxon>
    </lineage>
</organism>
<evidence type="ECO:0000313" key="2">
    <source>
        <dbReference type="EMBL" id="KJS63838.1"/>
    </source>
</evidence>
<feature type="transmembrane region" description="Helical" evidence="1">
    <location>
        <begin position="36"/>
        <end position="52"/>
    </location>
</feature>
<dbReference type="RefSeq" id="WP_045691971.1">
    <property type="nucleotide sequence ID" value="NZ_JZKH01000001.1"/>
</dbReference>
<dbReference type="InterPro" id="IPR006311">
    <property type="entry name" value="TAT_signal"/>
</dbReference>
<keyword evidence="1" id="KW-0812">Transmembrane</keyword>
<keyword evidence="3" id="KW-1185">Reference proteome</keyword>
<comment type="caution">
    <text evidence="2">The sequence shown here is derived from an EMBL/GenBank/DDBJ whole genome shotgun (WGS) entry which is preliminary data.</text>
</comment>
<dbReference type="PATRIC" id="fig|359131.3.peg.217"/>
<evidence type="ECO:0000256" key="1">
    <source>
        <dbReference type="SAM" id="Phobius"/>
    </source>
</evidence>
<dbReference type="Proteomes" id="UP000033699">
    <property type="component" value="Unassembled WGS sequence"/>
</dbReference>
<accession>A0A0F2TKP9</accession>
<dbReference type="PROSITE" id="PS51318">
    <property type="entry name" value="TAT"/>
    <property type="match status" value="1"/>
</dbReference>
<proteinExistence type="predicted"/>
<dbReference type="EMBL" id="JZKH01000001">
    <property type="protein sequence ID" value="KJS63838.1"/>
    <property type="molecule type" value="Genomic_DNA"/>
</dbReference>
<feature type="transmembrane region" description="Helical" evidence="1">
    <location>
        <begin position="12"/>
        <end position="30"/>
    </location>
</feature>
<reference evidence="2 3" key="1">
    <citation type="submission" date="2015-02" db="EMBL/GenBank/DDBJ databases">
        <authorList>
            <person name="Ju K.-S."/>
            <person name="Doroghazi J.R."/>
            <person name="Metcalf W."/>
        </authorList>
    </citation>
    <scope>NUCLEOTIDE SEQUENCE [LARGE SCALE GENOMIC DNA]</scope>
    <source>
        <strain evidence="2 3">ATCC 31215</strain>
    </source>
</reference>
<name>A0A0F2TKP9_STRR3</name>
<protein>
    <submittedName>
        <fullName evidence="2">Uncharacterized protein</fullName>
    </submittedName>
</protein>